<evidence type="ECO:0000256" key="1">
    <source>
        <dbReference type="ARBA" id="ARBA00004651"/>
    </source>
</evidence>
<evidence type="ECO:0000256" key="7">
    <source>
        <dbReference type="SAM" id="Phobius"/>
    </source>
</evidence>
<gene>
    <name evidence="9" type="ORF">QP939_11595</name>
</gene>
<evidence type="ECO:0000256" key="5">
    <source>
        <dbReference type="ARBA" id="ARBA00022989"/>
    </source>
</evidence>
<evidence type="ECO:0000256" key="3">
    <source>
        <dbReference type="ARBA" id="ARBA00022692"/>
    </source>
</evidence>
<comment type="subcellular location">
    <subcellularLocation>
        <location evidence="1">Cell membrane</location>
        <topology evidence="1">Multi-pass membrane protein</topology>
    </subcellularLocation>
</comment>
<reference evidence="9 10" key="1">
    <citation type="submission" date="2023-06" db="EMBL/GenBank/DDBJ databases">
        <authorList>
            <person name="Oyuntsetseg B."/>
            <person name="Kim S.B."/>
        </authorList>
    </citation>
    <scope>NUCLEOTIDE SEQUENCE [LARGE SCALE GENOMIC DNA]</scope>
    <source>
        <strain evidence="9 10">2-2</strain>
    </source>
</reference>
<keyword evidence="3 7" id="KW-0812">Transmembrane</keyword>
<dbReference type="EMBL" id="CP127173">
    <property type="protein sequence ID" value="WIV59216.1"/>
    <property type="molecule type" value="Genomic_DNA"/>
</dbReference>
<dbReference type="InterPro" id="IPR000326">
    <property type="entry name" value="PAP2/HPO"/>
</dbReference>
<name>A0ABY8XUQ9_9PSEU</name>
<dbReference type="PANTHER" id="PTHR14969:SF62">
    <property type="entry name" value="DECAPRENYLPHOSPHORYL-5-PHOSPHORIBOSE PHOSPHATASE RV3807C-RELATED"/>
    <property type="match status" value="1"/>
</dbReference>
<keyword evidence="4" id="KW-0378">Hydrolase</keyword>
<evidence type="ECO:0000256" key="6">
    <source>
        <dbReference type="ARBA" id="ARBA00023136"/>
    </source>
</evidence>
<dbReference type="SMART" id="SM00014">
    <property type="entry name" value="acidPPc"/>
    <property type="match status" value="1"/>
</dbReference>
<feature type="transmembrane region" description="Helical" evidence="7">
    <location>
        <begin position="60"/>
        <end position="82"/>
    </location>
</feature>
<feature type="domain" description="Phosphatidic acid phosphatase type 2/haloperoxidase" evidence="8">
    <location>
        <begin position="56"/>
        <end position="171"/>
    </location>
</feature>
<keyword evidence="6 7" id="KW-0472">Membrane</keyword>
<evidence type="ECO:0000313" key="10">
    <source>
        <dbReference type="Proteomes" id="UP001227101"/>
    </source>
</evidence>
<keyword evidence="2" id="KW-1003">Cell membrane</keyword>
<organism evidence="9 10">
    <name type="scientific">Amycolatopsis nalaikhensis</name>
    <dbReference type="NCBI Taxonomy" id="715472"/>
    <lineage>
        <taxon>Bacteria</taxon>
        <taxon>Bacillati</taxon>
        <taxon>Actinomycetota</taxon>
        <taxon>Actinomycetes</taxon>
        <taxon>Pseudonocardiales</taxon>
        <taxon>Pseudonocardiaceae</taxon>
        <taxon>Amycolatopsis</taxon>
    </lineage>
</organism>
<dbReference type="PANTHER" id="PTHR14969">
    <property type="entry name" value="SPHINGOSINE-1-PHOSPHATE PHOSPHOHYDROLASE"/>
    <property type="match status" value="1"/>
</dbReference>
<feature type="transmembrane region" description="Helical" evidence="7">
    <location>
        <begin position="106"/>
        <end position="125"/>
    </location>
</feature>
<dbReference type="RefSeq" id="WP_285456713.1">
    <property type="nucleotide sequence ID" value="NZ_CP127173.1"/>
</dbReference>
<dbReference type="Proteomes" id="UP001227101">
    <property type="component" value="Chromosome"/>
</dbReference>
<dbReference type="SUPFAM" id="SSF48317">
    <property type="entry name" value="Acid phosphatase/Vanadium-dependent haloperoxidase"/>
    <property type="match status" value="1"/>
</dbReference>
<sequence length="214" mass="22592">MDGGAIDGNWYLAVLGFARETPWLHGFMAIYTNASLVVLALMAVGTWWRMRGRDASRMAAALWVPAAVVVAYGVSNVVKVLVQEPRPCIRYPAVPTLASCDYATDYSFPSNHVTLAVAAAVALLLAVRRSGLIALGLALLVACSRVYLGAHYPHDVLAGAVLGALVACLGLLLRRPMTALVGHLRTGGLRPLVGAGAEDRPAAGVRDRGVDARH</sequence>
<evidence type="ECO:0000256" key="2">
    <source>
        <dbReference type="ARBA" id="ARBA00022475"/>
    </source>
</evidence>
<dbReference type="Pfam" id="PF01569">
    <property type="entry name" value="PAP2"/>
    <property type="match status" value="1"/>
</dbReference>
<protein>
    <submittedName>
        <fullName evidence="9">Phosphatase PAP2 family protein</fullName>
    </submittedName>
</protein>
<dbReference type="Gene3D" id="1.20.144.10">
    <property type="entry name" value="Phosphatidic acid phosphatase type 2/haloperoxidase"/>
    <property type="match status" value="1"/>
</dbReference>
<evidence type="ECO:0000259" key="8">
    <source>
        <dbReference type="SMART" id="SM00014"/>
    </source>
</evidence>
<proteinExistence type="predicted"/>
<feature type="transmembrane region" description="Helical" evidence="7">
    <location>
        <begin position="23"/>
        <end position="48"/>
    </location>
</feature>
<evidence type="ECO:0000256" key="4">
    <source>
        <dbReference type="ARBA" id="ARBA00022801"/>
    </source>
</evidence>
<feature type="transmembrane region" description="Helical" evidence="7">
    <location>
        <begin position="156"/>
        <end position="173"/>
    </location>
</feature>
<keyword evidence="5 7" id="KW-1133">Transmembrane helix</keyword>
<accession>A0ABY8XUQ9</accession>
<dbReference type="InterPro" id="IPR036938">
    <property type="entry name" value="PAP2/HPO_sf"/>
</dbReference>
<keyword evidence="10" id="KW-1185">Reference proteome</keyword>
<feature type="transmembrane region" description="Helical" evidence="7">
    <location>
        <begin position="132"/>
        <end position="150"/>
    </location>
</feature>
<evidence type="ECO:0000313" key="9">
    <source>
        <dbReference type="EMBL" id="WIV59216.1"/>
    </source>
</evidence>